<gene>
    <name evidence="1" type="ORF">RFI_38261</name>
</gene>
<sequence>MPAPVSSEQSDDLELIASNLQLRNSQKLSDNNPYQIDKSIDPFAPLQPSFFKKVSSDASLLRPAVVPIIEKKWETMTSEEKREYYLDKKTEFIEYLDETFEQRLELHCEEICDEPWKAYQRCLGIKNTNIGGQRLSTSRAALTQIYFCTSQYHEYFHCLDSARSEKASEELKEKDSKNFFFTQKKNYLRYFLIDLIFLRSNNLCKHCVL</sequence>
<organism evidence="1 2">
    <name type="scientific">Reticulomyxa filosa</name>
    <dbReference type="NCBI Taxonomy" id="46433"/>
    <lineage>
        <taxon>Eukaryota</taxon>
        <taxon>Sar</taxon>
        <taxon>Rhizaria</taxon>
        <taxon>Retaria</taxon>
        <taxon>Foraminifera</taxon>
        <taxon>Monothalamids</taxon>
        <taxon>Reticulomyxidae</taxon>
        <taxon>Reticulomyxa</taxon>
    </lineage>
</organism>
<evidence type="ECO:0000313" key="2">
    <source>
        <dbReference type="Proteomes" id="UP000023152"/>
    </source>
</evidence>
<dbReference type="Proteomes" id="UP000023152">
    <property type="component" value="Unassembled WGS sequence"/>
</dbReference>
<proteinExistence type="predicted"/>
<keyword evidence="2" id="KW-1185">Reference proteome</keyword>
<dbReference type="AlphaFoldDB" id="X6LCW1"/>
<evidence type="ECO:0000313" key="1">
    <source>
        <dbReference type="EMBL" id="ETN99220.1"/>
    </source>
</evidence>
<comment type="caution">
    <text evidence="1">The sequence shown here is derived from an EMBL/GenBank/DDBJ whole genome shotgun (WGS) entry which is preliminary data.</text>
</comment>
<name>X6LCW1_RETFI</name>
<dbReference type="EMBL" id="ASPP01044570">
    <property type="protein sequence ID" value="ETN99220.1"/>
    <property type="molecule type" value="Genomic_DNA"/>
</dbReference>
<protein>
    <submittedName>
        <fullName evidence="1">Uncharacterized protein</fullName>
    </submittedName>
</protein>
<reference evidence="1 2" key="1">
    <citation type="journal article" date="2013" name="Curr. Biol.">
        <title>The Genome of the Foraminiferan Reticulomyxa filosa.</title>
        <authorList>
            <person name="Glockner G."/>
            <person name="Hulsmann N."/>
            <person name="Schleicher M."/>
            <person name="Noegel A.A."/>
            <person name="Eichinger L."/>
            <person name="Gallinger C."/>
            <person name="Pawlowski J."/>
            <person name="Sierra R."/>
            <person name="Euteneuer U."/>
            <person name="Pillet L."/>
            <person name="Moustafa A."/>
            <person name="Platzer M."/>
            <person name="Groth M."/>
            <person name="Szafranski K."/>
            <person name="Schliwa M."/>
        </authorList>
    </citation>
    <scope>NUCLEOTIDE SEQUENCE [LARGE SCALE GENOMIC DNA]</scope>
</reference>
<accession>X6LCW1</accession>